<dbReference type="GO" id="GO:0016491">
    <property type="term" value="F:oxidoreductase activity"/>
    <property type="evidence" value="ECO:0007669"/>
    <property type="project" value="UniProtKB-KW"/>
</dbReference>
<name>A0A2N5D4V5_9CAUL</name>
<keyword evidence="1" id="KW-0479">Metal-binding</keyword>
<dbReference type="InterPro" id="IPR011707">
    <property type="entry name" value="Cu-oxidase-like_N"/>
</dbReference>
<evidence type="ECO:0000256" key="1">
    <source>
        <dbReference type="ARBA" id="ARBA00022723"/>
    </source>
</evidence>
<dbReference type="InterPro" id="IPR008972">
    <property type="entry name" value="Cupredoxin"/>
</dbReference>
<dbReference type="InterPro" id="IPR045087">
    <property type="entry name" value="Cu-oxidase_fam"/>
</dbReference>
<dbReference type="Pfam" id="PF07732">
    <property type="entry name" value="Cu-oxidase_3"/>
    <property type="match status" value="1"/>
</dbReference>
<evidence type="ECO:0000259" key="5">
    <source>
        <dbReference type="Pfam" id="PF07732"/>
    </source>
</evidence>
<protein>
    <submittedName>
        <fullName evidence="7">L-ascorbate oxidase</fullName>
    </submittedName>
</protein>
<dbReference type="CDD" id="cd13900">
    <property type="entry name" value="CuRO_3_Tth-MCO_like"/>
    <property type="match status" value="1"/>
</dbReference>
<gene>
    <name evidence="6" type="ORF">C1707_13165</name>
    <name evidence="7" type="ORF">CFHF_01255</name>
</gene>
<accession>A0A2N5D4V5</accession>
<dbReference type="Proteomes" id="UP000234483">
    <property type="component" value="Unassembled WGS sequence"/>
</dbReference>
<reference evidence="6 9" key="2">
    <citation type="submission" date="2018-01" db="EMBL/GenBank/DDBJ databases">
        <title>Complete genome sequence of Caulobacter flavus RHGG3.</title>
        <authorList>
            <person name="Yang E."/>
        </authorList>
    </citation>
    <scope>NUCLEOTIDE SEQUENCE [LARGE SCALE GENOMIC DNA]</scope>
    <source>
        <strain evidence="6 9">RHGG3</strain>
    </source>
</reference>
<sequence>MSGACGRVRDWRFVCSAGAMGFALAMQAGSAAAQDRVVDNPRLLGAPIEQAQQNPSLKATTSLLAITGTASGDKSYVIPPSTASITADKRLALNIVYTDGRLYNPANGRYDKVHLRSYNGTDVSPTTPYVAPTILTRPGETVRVALDNRLPADPSCTDPNWLINVPHCYNGTNLHSHGLWVSPTGNSDNVLLSINPGVKFEYEYNIPRDHPAGTFWYHTHRHGSTALQVSSGMAGALVIKGDRKPTPSANGDLDTLLYKNGAPIPEKLLVFQQIQYACLDKSGNIKVKTDAKGNVVEWVCDPGDTGVIEFYSDANGNGFGPGSWGQSGRYTSINGQVLATLPAKAGELARWRMIHAGVRDTISLQFVKMADGGPAAMERLAAADGPAFQKTYCIGDPVPFYVVADDGLTDAQARKATVATLQPGYRNDLLVVFPKAGNYCMLDADTAPSATVNSIAVGTRLLGKVSVAPGQEVRDIPAFVTGELVAAANAQMPADVKASVIADLRNGLKLTRFVPHPTITEAEIKGSETEKVLFNIAIPGQNTNMPVQFEVGSQDYAPRPYAPDRVDRTLVLGTAQEWELRSEFVSHPFHIHVNPFQIVKILDPTGKDVSAPGAVDDFGPGPPDPQYPGLKGAWKDTLWVKSVQKSDNGPYLPYTLIVRTRYQRYIGEYVLHCHILDHEDQGMMQNVQIVLPDGAGGVSHGHH</sequence>
<keyword evidence="3" id="KW-0732">Signal</keyword>
<dbReference type="EMBL" id="PJRQ01000003">
    <property type="protein sequence ID" value="PLR21110.1"/>
    <property type="molecule type" value="Genomic_DNA"/>
</dbReference>
<evidence type="ECO:0000256" key="2">
    <source>
        <dbReference type="ARBA" id="ARBA00023002"/>
    </source>
</evidence>
<dbReference type="PROSITE" id="PS00080">
    <property type="entry name" value="MULTICOPPER_OXIDASE2"/>
    <property type="match status" value="1"/>
</dbReference>
<dbReference type="AlphaFoldDB" id="A0A2N5D4V5"/>
<evidence type="ECO:0000313" key="9">
    <source>
        <dbReference type="Proteomes" id="UP000281192"/>
    </source>
</evidence>
<dbReference type="InterPro" id="IPR011706">
    <property type="entry name" value="Cu-oxidase_C"/>
</dbReference>
<keyword evidence="2" id="KW-0560">Oxidoreductase</keyword>
<feature type="domain" description="Plastocyanin-like" evidence="4">
    <location>
        <begin position="545"/>
        <end position="688"/>
    </location>
</feature>
<dbReference type="Pfam" id="PF07731">
    <property type="entry name" value="Cu-oxidase_2"/>
    <property type="match status" value="1"/>
</dbReference>
<dbReference type="RefSeq" id="WP_101711220.1">
    <property type="nucleotide sequence ID" value="NZ_PJRQ01000003.1"/>
</dbReference>
<evidence type="ECO:0000259" key="4">
    <source>
        <dbReference type="Pfam" id="PF07731"/>
    </source>
</evidence>
<dbReference type="OrthoDB" id="9757546at2"/>
<feature type="domain" description="Plastocyanin-like" evidence="5">
    <location>
        <begin position="169"/>
        <end position="242"/>
    </location>
</feature>
<dbReference type="CDD" id="cd13853">
    <property type="entry name" value="CuRO_1_Tth-MCO_like"/>
    <property type="match status" value="1"/>
</dbReference>
<feature type="signal peptide" evidence="3">
    <location>
        <begin position="1"/>
        <end position="33"/>
    </location>
</feature>
<dbReference type="EMBL" id="CP026100">
    <property type="protein sequence ID" value="AYV47133.1"/>
    <property type="molecule type" value="Genomic_DNA"/>
</dbReference>
<dbReference type="PANTHER" id="PTHR11709">
    <property type="entry name" value="MULTI-COPPER OXIDASE"/>
    <property type="match status" value="1"/>
</dbReference>
<dbReference type="Gene3D" id="2.60.40.420">
    <property type="entry name" value="Cupredoxins - blue copper proteins"/>
    <property type="match status" value="3"/>
</dbReference>
<dbReference type="InterPro" id="IPR002355">
    <property type="entry name" value="Cu_oxidase_Cu_BS"/>
</dbReference>
<dbReference type="Proteomes" id="UP000281192">
    <property type="component" value="Chromosome"/>
</dbReference>
<dbReference type="GO" id="GO:0005507">
    <property type="term" value="F:copper ion binding"/>
    <property type="evidence" value="ECO:0007669"/>
    <property type="project" value="InterPro"/>
</dbReference>
<reference evidence="7 8" key="1">
    <citation type="submission" date="2017-12" db="EMBL/GenBank/DDBJ databases">
        <title>The genome sequence of Caulobacter flavus CGMCC1 15093.</title>
        <authorList>
            <person name="Gao J."/>
            <person name="Mao X."/>
            <person name="Sun J."/>
        </authorList>
    </citation>
    <scope>NUCLEOTIDE SEQUENCE [LARGE SCALE GENOMIC DNA]</scope>
    <source>
        <strain evidence="7 8">CGMCC1 15093</strain>
    </source>
</reference>
<dbReference type="PROSITE" id="PS00079">
    <property type="entry name" value="MULTICOPPER_OXIDASE1"/>
    <property type="match status" value="1"/>
</dbReference>
<organism evidence="7 8">
    <name type="scientific">Caulobacter flavus</name>
    <dbReference type="NCBI Taxonomy" id="1679497"/>
    <lineage>
        <taxon>Bacteria</taxon>
        <taxon>Pseudomonadati</taxon>
        <taxon>Pseudomonadota</taxon>
        <taxon>Alphaproteobacteria</taxon>
        <taxon>Caulobacterales</taxon>
        <taxon>Caulobacteraceae</taxon>
        <taxon>Caulobacter</taxon>
    </lineage>
</organism>
<evidence type="ECO:0000313" key="6">
    <source>
        <dbReference type="EMBL" id="AYV47133.1"/>
    </source>
</evidence>
<evidence type="ECO:0000313" key="8">
    <source>
        <dbReference type="Proteomes" id="UP000234483"/>
    </source>
</evidence>
<evidence type="ECO:0000256" key="3">
    <source>
        <dbReference type="SAM" id="SignalP"/>
    </source>
</evidence>
<dbReference type="SUPFAM" id="SSF49503">
    <property type="entry name" value="Cupredoxins"/>
    <property type="match status" value="3"/>
</dbReference>
<dbReference type="PANTHER" id="PTHR11709:SF518">
    <property type="entry name" value="MULTICOPPER OXIDASE"/>
    <property type="match status" value="1"/>
</dbReference>
<dbReference type="KEGG" id="cfh:C1707_13165"/>
<keyword evidence="9" id="KW-1185">Reference proteome</keyword>
<proteinExistence type="predicted"/>
<feature type="chain" id="PRO_5044578166" evidence="3">
    <location>
        <begin position="34"/>
        <end position="703"/>
    </location>
</feature>
<evidence type="ECO:0000313" key="7">
    <source>
        <dbReference type="EMBL" id="PLR21110.1"/>
    </source>
</evidence>
<dbReference type="InterPro" id="IPR033138">
    <property type="entry name" value="Cu_oxidase_CS"/>
</dbReference>